<feature type="chain" id="PRO_5023081608" evidence="1">
    <location>
        <begin position="22"/>
        <end position="745"/>
    </location>
</feature>
<dbReference type="Proteomes" id="UP000323567">
    <property type="component" value="Unassembled WGS sequence"/>
</dbReference>
<dbReference type="AlphaFoldDB" id="A0A5B3GE42"/>
<name>A0A5B3GE42_9BACT</name>
<proteinExistence type="predicted"/>
<evidence type="ECO:0000313" key="3">
    <source>
        <dbReference type="Proteomes" id="UP000323567"/>
    </source>
</evidence>
<accession>A0A5B3GE42</accession>
<sequence length="745" mass="81262">MKKLYLSFLAMLCMAGASVLNSCSDDDSTSSGNPDMPESGNALICNGVVREIKSAVYSVETPGNGEKADASEAASVYTIYLSPTAGLVDVDGMLIADDAVKITVKQPSGAVDLTAAGNGIAYGEIDVNSSNVGEASKADLSVEFLSARVARISAEIETGGKTLTVAYYGLCKNSDASEEGDDADKVLLDKVPLSWYLGPVKGVESHNYYMAFTDAEHTVSKGRVTLKEAGYLFVADLYAVPGEDAYTLPEGEYMASQLNEDHTFTSQYTGVQYIDAEGNKTQLSLVSGEPLKVSREGDVWSVSLRFVDTDGSEKSIVYEGQLQIVDQPEDGGFYLPQIGRDVEVVGFSATATYYGNMLEAGTGMMQINIYDETYDTEEGQGGLAAALVVFNDLFGNPKEAVIKPHEYLANTSFQWGSWMPAVEIPMEGLVFPLGTYVQLDDGTSFGQFSYGKEGIIKIEAAGTAQGEDGKIEPVYKIEFNLTSKDGFTLKGSYTGVIPITDASDDKSDDDGTSTLERDYDMDLSKIKKAHYYTSDQVYIQGIGYKPISSYGCGLQFINIGIEWVGDHLEDFVDREPGGDIVRVELTTEPGKENEITPGTYEVTEQRWPAYIKPGVMMRGIMLDGGLHGSRWMHQTYSMWGDDNKIFEYMDGHALLYDGQVTITKVEGEGKENWYRFEVDGICVRKHHVRGTWEGPVVSQTGRAAAEKDHLEPPRLLRRLPAPSVPMSRLAEELPGIMFRKAGMTE</sequence>
<reference evidence="2 3" key="1">
    <citation type="journal article" date="2019" name="Nat. Med.">
        <title>A library of human gut bacterial isolates paired with longitudinal multiomics data enables mechanistic microbiome research.</title>
        <authorList>
            <person name="Poyet M."/>
            <person name="Groussin M."/>
            <person name="Gibbons S.M."/>
            <person name="Avila-Pacheco J."/>
            <person name="Jiang X."/>
            <person name="Kearney S.M."/>
            <person name="Perrotta A.R."/>
            <person name="Berdy B."/>
            <person name="Zhao S."/>
            <person name="Lieberman T.D."/>
            <person name="Swanson P.K."/>
            <person name="Smith M."/>
            <person name="Roesemann S."/>
            <person name="Alexander J.E."/>
            <person name="Rich S.A."/>
            <person name="Livny J."/>
            <person name="Vlamakis H."/>
            <person name="Clish C."/>
            <person name="Bullock K."/>
            <person name="Deik A."/>
            <person name="Scott J."/>
            <person name="Pierce K.A."/>
            <person name="Xavier R.J."/>
            <person name="Alm E.J."/>
        </authorList>
    </citation>
    <scope>NUCLEOTIDE SEQUENCE [LARGE SCALE GENOMIC DNA]</scope>
    <source>
        <strain evidence="2 3">BIOML-A2</strain>
    </source>
</reference>
<dbReference type="EMBL" id="VVXK01000001">
    <property type="protein sequence ID" value="KAA2371895.1"/>
    <property type="molecule type" value="Genomic_DNA"/>
</dbReference>
<evidence type="ECO:0000313" key="2">
    <source>
        <dbReference type="EMBL" id="KAA2371895.1"/>
    </source>
</evidence>
<protein>
    <submittedName>
        <fullName evidence="2">Uncharacterized protein</fullName>
    </submittedName>
</protein>
<organism evidence="2 3">
    <name type="scientific">Alistipes shahii</name>
    <dbReference type="NCBI Taxonomy" id="328814"/>
    <lineage>
        <taxon>Bacteria</taxon>
        <taxon>Pseudomonadati</taxon>
        <taxon>Bacteroidota</taxon>
        <taxon>Bacteroidia</taxon>
        <taxon>Bacteroidales</taxon>
        <taxon>Rikenellaceae</taxon>
        <taxon>Alistipes</taxon>
    </lineage>
</organism>
<keyword evidence="1" id="KW-0732">Signal</keyword>
<gene>
    <name evidence="2" type="ORF">F2Y13_00035</name>
</gene>
<evidence type="ECO:0000256" key="1">
    <source>
        <dbReference type="SAM" id="SignalP"/>
    </source>
</evidence>
<feature type="signal peptide" evidence="1">
    <location>
        <begin position="1"/>
        <end position="21"/>
    </location>
</feature>
<comment type="caution">
    <text evidence="2">The sequence shown here is derived from an EMBL/GenBank/DDBJ whole genome shotgun (WGS) entry which is preliminary data.</text>
</comment>
<dbReference type="RefSeq" id="WP_149886777.1">
    <property type="nucleotide sequence ID" value="NZ_DAWART010000048.1"/>
</dbReference>